<feature type="transmembrane region" description="Helical" evidence="2">
    <location>
        <begin position="577"/>
        <end position="594"/>
    </location>
</feature>
<dbReference type="InterPro" id="IPR051213">
    <property type="entry name" value="START_lipid_transfer"/>
</dbReference>
<feature type="compositionally biased region" description="Basic and acidic residues" evidence="1">
    <location>
        <begin position="471"/>
        <end position="482"/>
    </location>
</feature>
<evidence type="ECO:0000313" key="5">
    <source>
        <dbReference type="Proteomes" id="UP000274922"/>
    </source>
</evidence>
<feature type="domain" description="START" evidence="3">
    <location>
        <begin position="265"/>
        <end position="430"/>
    </location>
</feature>
<dbReference type="SMART" id="SM00234">
    <property type="entry name" value="START"/>
    <property type="match status" value="1"/>
</dbReference>
<organism evidence="4 5">
    <name type="scientific">Caulochytrium protostelioides</name>
    <dbReference type="NCBI Taxonomy" id="1555241"/>
    <lineage>
        <taxon>Eukaryota</taxon>
        <taxon>Fungi</taxon>
        <taxon>Fungi incertae sedis</taxon>
        <taxon>Chytridiomycota</taxon>
        <taxon>Chytridiomycota incertae sedis</taxon>
        <taxon>Chytridiomycetes</taxon>
        <taxon>Caulochytriales</taxon>
        <taxon>Caulochytriaceae</taxon>
        <taxon>Caulochytrium</taxon>
    </lineage>
</organism>
<dbReference type="Pfam" id="PF01852">
    <property type="entry name" value="START"/>
    <property type="match status" value="1"/>
</dbReference>
<feature type="region of interest" description="Disordered" evidence="1">
    <location>
        <begin position="466"/>
        <end position="485"/>
    </location>
</feature>
<dbReference type="SUPFAM" id="SSF55961">
    <property type="entry name" value="Bet v1-like"/>
    <property type="match status" value="1"/>
</dbReference>
<keyword evidence="2" id="KW-0472">Membrane</keyword>
<feature type="compositionally biased region" description="Low complexity" evidence="1">
    <location>
        <begin position="10"/>
        <end position="24"/>
    </location>
</feature>
<dbReference type="CDD" id="cd00177">
    <property type="entry name" value="START"/>
    <property type="match status" value="1"/>
</dbReference>
<dbReference type="Gene3D" id="3.30.530.20">
    <property type="match status" value="1"/>
</dbReference>
<keyword evidence="2" id="KW-1133">Transmembrane helix</keyword>
<feature type="compositionally biased region" description="Low complexity" evidence="1">
    <location>
        <begin position="87"/>
        <end position="107"/>
    </location>
</feature>
<sequence length="602" mass="64145">MLGFSNDTGPASPAADARSLAAPRGDPASPILTPASTSVSQSALSSPSTSTSTANATAWRGPARTKTIQLTIQPTIPTAVPAPAPSPSASATVGPSTPAHVVVAPSSLPQPSPVPAAPFVSPRPRTPRPPSTIVDPAHWTVLTILSWLLVASTNLNRFALLTAPRTTPLLRPLALRDPSAAAAAAAADDDDSAWPAGDSAHDDNDGALVRDPAAAAVSIPPPVRPAAAMTVGSAVAMAQAAGDPYIQYYPALEQEFLQYADLDREPEMWERVLTDVRGNYRLDVQKRVGSDCFFRLVADFETTQAEAFDFFGDAQARASWDEVTAASGVVETISNMTKIQYLQTKPYWPTAARDALVMSFVRRLENGGYLNVTRSIEDHPDYVSPPNHVRMEAKIAGQVVYPHPSGDPFRCHLVQLVDGDLKGWLPKHIVAMVTTQAFPVSMRKANKVFIRTMHPRTRSVLIDEAEGPSAPHDHAGPTHADDAMEDAVTSPARLPTTATTPTATARASGVPRSPLHTAVATPGAGLPSASRRPGSALAGPRPAGAVVAARRGWLRTLVSPSAYAHVVQRLHTRLHALQPWMTLVVLILLWRGRIGRRRLTRY</sequence>
<evidence type="ECO:0000256" key="1">
    <source>
        <dbReference type="SAM" id="MobiDB-lite"/>
    </source>
</evidence>
<keyword evidence="2" id="KW-0812">Transmembrane</keyword>
<dbReference type="PANTHER" id="PTHR19308">
    <property type="entry name" value="PHOSPHATIDYLCHOLINE TRANSFER PROTEIN"/>
    <property type="match status" value="1"/>
</dbReference>
<name>A0A4V1IU93_9FUNG</name>
<evidence type="ECO:0000313" key="4">
    <source>
        <dbReference type="EMBL" id="RKO99758.1"/>
    </source>
</evidence>
<dbReference type="Proteomes" id="UP000274922">
    <property type="component" value="Unassembled WGS sequence"/>
</dbReference>
<feature type="region of interest" description="Disordered" evidence="1">
    <location>
        <begin position="77"/>
        <end position="131"/>
    </location>
</feature>
<gene>
    <name evidence="4" type="ORF">CXG81DRAFT_27496</name>
</gene>
<proteinExistence type="predicted"/>
<dbReference type="AlphaFoldDB" id="A0A4V1IU93"/>
<evidence type="ECO:0000259" key="3">
    <source>
        <dbReference type="PROSITE" id="PS50848"/>
    </source>
</evidence>
<dbReference type="InterPro" id="IPR023393">
    <property type="entry name" value="START-like_dom_sf"/>
</dbReference>
<feature type="region of interest" description="Disordered" evidence="1">
    <location>
        <begin position="1"/>
        <end position="63"/>
    </location>
</feature>
<accession>A0A4V1IU93</accession>
<feature type="region of interest" description="Disordered" evidence="1">
    <location>
        <begin position="493"/>
        <end position="541"/>
    </location>
</feature>
<feature type="region of interest" description="Disordered" evidence="1">
    <location>
        <begin position="182"/>
        <end position="207"/>
    </location>
</feature>
<dbReference type="PROSITE" id="PS50848">
    <property type="entry name" value="START"/>
    <property type="match status" value="1"/>
</dbReference>
<feature type="compositionally biased region" description="Low complexity" evidence="1">
    <location>
        <begin position="493"/>
        <end position="508"/>
    </location>
</feature>
<dbReference type="GO" id="GO:0008289">
    <property type="term" value="F:lipid binding"/>
    <property type="evidence" value="ECO:0007669"/>
    <property type="project" value="InterPro"/>
</dbReference>
<dbReference type="InterPro" id="IPR002913">
    <property type="entry name" value="START_lipid-bd_dom"/>
</dbReference>
<protein>
    <recommendedName>
        <fullName evidence="3">START domain-containing protein</fullName>
    </recommendedName>
</protein>
<dbReference type="OrthoDB" id="333905at2759"/>
<feature type="compositionally biased region" description="Low complexity" evidence="1">
    <location>
        <begin position="35"/>
        <end position="58"/>
    </location>
</feature>
<evidence type="ECO:0000256" key="2">
    <source>
        <dbReference type="SAM" id="Phobius"/>
    </source>
</evidence>
<dbReference type="PANTHER" id="PTHR19308:SF14">
    <property type="entry name" value="START DOMAIN-CONTAINING PROTEIN"/>
    <property type="match status" value="1"/>
</dbReference>
<keyword evidence="5" id="KW-1185">Reference proteome</keyword>
<dbReference type="GO" id="GO:0005737">
    <property type="term" value="C:cytoplasm"/>
    <property type="evidence" value="ECO:0007669"/>
    <property type="project" value="UniProtKB-ARBA"/>
</dbReference>
<reference evidence="5" key="1">
    <citation type="journal article" date="2018" name="Nat. Microbiol.">
        <title>Leveraging single-cell genomics to expand the fungal tree of life.</title>
        <authorList>
            <person name="Ahrendt S.R."/>
            <person name="Quandt C.A."/>
            <person name="Ciobanu D."/>
            <person name="Clum A."/>
            <person name="Salamov A."/>
            <person name="Andreopoulos B."/>
            <person name="Cheng J.F."/>
            <person name="Woyke T."/>
            <person name="Pelin A."/>
            <person name="Henrissat B."/>
            <person name="Reynolds N.K."/>
            <person name="Benny G.L."/>
            <person name="Smith M.E."/>
            <person name="James T.Y."/>
            <person name="Grigoriev I.V."/>
        </authorList>
    </citation>
    <scope>NUCLEOTIDE SEQUENCE [LARGE SCALE GENOMIC DNA]</scope>
    <source>
        <strain evidence="5">ATCC 52028</strain>
    </source>
</reference>
<dbReference type="EMBL" id="ML014259">
    <property type="protein sequence ID" value="RKO99758.1"/>
    <property type="molecule type" value="Genomic_DNA"/>
</dbReference>